<reference evidence="1 2" key="1">
    <citation type="submission" date="2019-07" db="EMBL/GenBank/DDBJ databases">
        <title>Whole genome shotgun sequence of Lactobacillus siliginis NBRC 101315.</title>
        <authorList>
            <person name="Hosoyama A."/>
            <person name="Uohara A."/>
            <person name="Ohji S."/>
            <person name="Ichikawa N."/>
        </authorList>
    </citation>
    <scope>NUCLEOTIDE SEQUENCE [LARGE SCALE GENOMIC DNA]</scope>
    <source>
        <strain evidence="1 2">NBRC 101315</strain>
    </source>
</reference>
<evidence type="ECO:0000313" key="2">
    <source>
        <dbReference type="Proteomes" id="UP000321429"/>
    </source>
</evidence>
<comment type="caution">
    <text evidence="1">The sequence shown here is derived from an EMBL/GenBank/DDBJ whole genome shotgun (WGS) entry which is preliminary data.</text>
</comment>
<accession>A0A510VP38</accession>
<organism evidence="1 2">
    <name type="scientific">Furfurilactobacillus siliginis</name>
    <dbReference type="NCBI Taxonomy" id="348151"/>
    <lineage>
        <taxon>Bacteria</taxon>
        <taxon>Bacillati</taxon>
        <taxon>Bacillota</taxon>
        <taxon>Bacilli</taxon>
        <taxon>Lactobacillales</taxon>
        <taxon>Lactobacillaceae</taxon>
        <taxon>Furfurilactobacillus</taxon>
    </lineage>
</organism>
<name>A0A510VP38_9LACO</name>
<sequence length="58" mass="6360">MHEQDITRRQPGHHLSQMERGRIAELYATAFKAACMGSPVPAGFPFSVFTIACPLKTG</sequence>
<dbReference type="AlphaFoldDB" id="A0A510VP38"/>
<protein>
    <submittedName>
        <fullName evidence="1">Uncharacterized protein</fullName>
    </submittedName>
</protein>
<dbReference type="Proteomes" id="UP000321429">
    <property type="component" value="Unassembled WGS sequence"/>
</dbReference>
<evidence type="ECO:0000313" key="1">
    <source>
        <dbReference type="EMBL" id="GEK28708.1"/>
    </source>
</evidence>
<gene>
    <name evidence="1" type="ORF">LSI01_10190</name>
</gene>
<proteinExistence type="predicted"/>
<dbReference type="EMBL" id="BJUD01000016">
    <property type="protein sequence ID" value="GEK28708.1"/>
    <property type="molecule type" value="Genomic_DNA"/>
</dbReference>
<dbReference type="RefSeq" id="WP_157047467.1">
    <property type="nucleotide sequence ID" value="NZ_BJUD01000016.1"/>
</dbReference>